<sequence>MTCGFSRRVIRKEAHASSVKGFETEGSREAVRFYMNAEKKALEATEREKKMMEILRADEKSRQESETKMLNRSLGIKMQEFEEEWLHKRKEMETHCASLLEAVNEKAEAQRHHFEEHVAAERIPPVKFSPLIRDMIKQGKKLAQAEMYNDVLLLHKRVEAGKMQEEESWKKSILDKQEVRRKQLEQKIAQEKRNVDEKITGIRSTFEKSYVNAKDVLMQNLKNLSTDMERAFAREWVARPELAISAKALGGQKYDIPSLTKLHFDDDELTGTADDARAIYKYDVHRMAKLGRPGRQETPKKEHKEEEETAGKGGEEERRHDVQTKIVTSVEELTE</sequence>
<dbReference type="KEGG" id="gtt:GUITHDRAFT_114767"/>
<dbReference type="HOGENOM" id="CLU_830158_0_0_1"/>
<accession>L1IS60</accession>
<feature type="region of interest" description="Disordered" evidence="2">
    <location>
        <begin position="289"/>
        <end position="335"/>
    </location>
</feature>
<evidence type="ECO:0000256" key="2">
    <source>
        <dbReference type="SAM" id="MobiDB-lite"/>
    </source>
</evidence>
<feature type="coiled-coil region" evidence="1">
    <location>
        <begin position="35"/>
        <end position="62"/>
    </location>
</feature>
<dbReference type="EnsemblProtists" id="EKX39106">
    <property type="protein sequence ID" value="EKX39106"/>
    <property type="gene ID" value="GUITHDRAFT_114767"/>
</dbReference>
<dbReference type="AlphaFoldDB" id="L1IS60"/>
<reference evidence="5" key="2">
    <citation type="submission" date="2012-11" db="EMBL/GenBank/DDBJ databases">
        <authorList>
            <person name="Kuo A."/>
            <person name="Curtis B.A."/>
            <person name="Tanifuji G."/>
            <person name="Burki F."/>
            <person name="Gruber A."/>
            <person name="Irimia M."/>
            <person name="Maruyama S."/>
            <person name="Arias M.C."/>
            <person name="Ball S.G."/>
            <person name="Gile G.H."/>
            <person name="Hirakawa Y."/>
            <person name="Hopkins J.F."/>
            <person name="Rensing S.A."/>
            <person name="Schmutz J."/>
            <person name="Symeonidi A."/>
            <person name="Elias M."/>
            <person name="Eveleigh R.J."/>
            <person name="Herman E.K."/>
            <person name="Klute M.J."/>
            <person name="Nakayama T."/>
            <person name="Obornik M."/>
            <person name="Reyes-Prieto A."/>
            <person name="Armbrust E.V."/>
            <person name="Aves S.J."/>
            <person name="Beiko R.G."/>
            <person name="Coutinho P."/>
            <person name="Dacks J.B."/>
            <person name="Durnford D.G."/>
            <person name="Fast N.M."/>
            <person name="Green B.R."/>
            <person name="Grisdale C."/>
            <person name="Hempe F."/>
            <person name="Henrissat B."/>
            <person name="Hoppner M.P."/>
            <person name="Ishida K.-I."/>
            <person name="Kim E."/>
            <person name="Koreny L."/>
            <person name="Kroth P.G."/>
            <person name="Liu Y."/>
            <person name="Malik S.-B."/>
            <person name="Maier U.G."/>
            <person name="McRose D."/>
            <person name="Mock T."/>
            <person name="Neilson J.A."/>
            <person name="Onodera N.T."/>
            <person name="Poole A.M."/>
            <person name="Pritham E.J."/>
            <person name="Richards T.A."/>
            <person name="Rocap G."/>
            <person name="Roy S.W."/>
            <person name="Sarai C."/>
            <person name="Schaack S."/>
            <person name="Shirato S."/>
            <person name="Slamovits C.H."/>
            <person name="Spencer D.F."/>
            <person name="Suzuki S."/>
            <person name="Worden A.Z."/>
            <person name="Zauner S."/>
            <person name="Barry K."/>
            <person name="Bell C."/>
            <person name="Bharti A.K."/>
            <person name="Crow J.A."/>
            <person name="Grimwood J."/>
            <person name="Kramer R."/>
            <person name="Lindquist E."/>
            <person name="Lucas S."/>
            <person name="Salamov A."/>
            <person name="McFadden G.I."/>
            <person name="Lane C.E."/>
            <person name="Keeling P.J."/>
            <person name="Gray M.W."/>
            <person name="Grigoriev I.V."/>
            <person name="Archibald J.M."/>
        </authorList>
    </citation>
    <scope>NUCLEOTIDE SEQUENCE</scope>
    <source>
        <strain evidence="5">CCMP2712</strain>
    </source>
</reference>
<name>L1IS60_GUITC</name>
<reference evidence="3 5" key="1">
    <citation type="journal article" date="2012" name="Nature">
        <title>Algal genomes reveal evolutionary mosaicism and the fate of nucleomorphs.</title>
        <authorList>
            <consortium name="DOE Joint Genome Institute"/>
            <person name="Curtis B.A."/>
            <person name="Tanifuji G."/>
            <person name="Burki F."/>
            <person name="Gruber A."/>
            <person name="Irimia M."/>
            <person name="Maruyama S."/>
            <person name="Arias M.C."/>
            <person name="Ball S.G."/>
            <person name="Gile G.H."/>
            <person name="Hirakawa Y."/>
            <person name="Hopkins J.F."/>
            <person name="Kuo A."/>
            <person name="Rensing S.A."/>
            <person name="Schmutz J."/>
            <person name="Symeonidi A."/>
            <person name="Elias M."/>
            <person name="Eveleigh R.J."/>
            <person name="Herman E.K."/>
            <person name="Klute M.J."/>
            <person name="Nakayama T."/>
            <person name="Obornik M."/>
            <person name="Reyes-Prieto A."/>
            <person name="Armbrust E.V."/>
            <person name="Aves S.J."/>
            <person name="Beiko R.G."/>
            <person name="Coutinho P."/>
            <person name="Dacks J.B."/>
            <person name="Durnford D.G."/>
            <person name="Fast N.M."/>
            <person name="Green B.R."/>
            <person name="Grisdale C.J."/>
            <person name="Hempel F."/>
            <person name="Henrissat B."/>
            <person name="Hoppner M.P."/>
            <person name="Ishida K."/>
            <person name="Kim E."/>
            <person name="Koreny L."/>
            <person name="Kroth P.G."/>
            <person name="Liu Y."/>
            <person name="Malik S.B."/>
            <person name="Maier U.G."/>
            <person name="McRose D."/>
            <person name="Mock T."/>
            <person name="Neilson J.A."/>
            <person name="Onodera N.T."/>
            <person name="Poole A.M."/>
            <person name="Pritham E.J."/>
            <person name="Richards T.A."/>
            <person name="Rocap G."/>
            <person name="Roy S.W."/>
            <person name="Sarai C."/>
            <person name="Schaack S."/>
            <person name="Shirato S."/>
            <person name="Slamovits C.H."/>
            <person name="Spencer D.F."/>
            <person name="Suzuki S."/>
            <person name="Worden A.Z."/>
            <person name="Zauner S."/>
            <person name="Barry K."/>
            <person name="Bell C."/>
            <person name="Bharti A.K."/>
            <person name="Crow J.A."/>
            <person name="Grimwood J."/>
            <person name="Kramer R."/>
            <person name="Lindquist E."/>
            <person name="Lucas S."/>
            <person name="Salamov A."/>
            <person name="McFadden G.I."/>
            <person name="Lane C.E."/>
            <person name="Keeling P.J."/>
            <person name="Gray M.W."/>
            <person name="Grigoriev I.V."/>
            <person name="Archibald J.M."/>
        </authorList>
    </citation>
    <scope>NUCLEOTIDE SEQUENCE</scope>
    <source>
        <strain evidence="3 5">CCMP2712</strain>
    </source>
</reference>
<evidence type="ECO:0000256" key="1">
    <source>
        <dbReference type="SAM" id="Coils"/>
    </source>
</evidence>
<dbReference type="RefSeq" id="XP_005826086.1">
    <property type="nucleotide sequence ID" value="XM_005826029.1"/>
</dbReference>
<gene>
    <name evidence="3" type="ORF">GUITHDRAFT_114767</name>
</gene>
<dbReference type="OMA" id="PACEVLP"/>
<protein>
    <submittedName>
        <fullName evidence="3 4">Uncharacterized protein</fullName>
    </submittedName>
</protein>
<proteinExistence type="predicted"/>
<evidence type="ECO:0000313" key="3">
    <source>
        <dbReference type="EMBL" id="EKX39106.1"/>
    </source>
</evidence>
<evidence type="ECO:0000313" key="4">
    <source>
        <dbReference type="EnsemblProtists" id="EKX39106"/>
    </source>
</evidence>
<organism evidence="3">
    <name type="scientific">Guillardia theta (strain CCMP2712)</name>
    <name type="common">Cryptophyte</name>
    <dbReference type="NCBI Taxonomy" id="905079"/>
    <lineage>
        <taxon>Eukaryota</taxon>
        <taxon>Cryptophyceae</taxon>
        <taxon>Pyrenomonadales</taxon>
        <taxon>Geminigeraceae</taxon>
        <taxon>Guillardia</taxon>
    </lineage>
</organism>
<dbReference type="GeneID" id="17295903"/>
<dbReference type="Proteomes" id="UP000011087">
    <property type="component" value="Unassembled WGS sequence"/>
</dbReference>
<reference evidence="4" key="3">
    <citation type="submission" date="2015-06" db="UniProtKB">
        <authorList>
            <consortium name="EnsemblProtists"/>
        </authorList>
    </citation>
    <scope>IDENTIFICATION</scope>
</reference>
<dbReference type="EMBL" id="JH993042">
    <property type="protein sequence ID" value="EKX39106.1"/>
    <property type="molecule type" value="Genomic_DNA"/>
</dbReference>
<evidence type="ECO:0000313" key="5">
    <source>
        <dbReference type="Proteomes" id="UP000011087"/>
    </source>
</evidence>
<keyword evidence="5" id="KW-1185">Reference proteome</keyword>
<feature type="coiled-coil region" evidence="1">
    <location>
        <begin position="174"/>
        <end position="234"/>
    </location>
</feature>
<dbReference type="PaxDb" id="55529-EKX39106"/>
<keyword evidence="1" id="KW-0175">Coiled coil</keyword>
<feature type="compositionally biased region" description="Basic and acidic residues" evidence="2">
    <location>
        <begin position="294"/>
        <end position="323"/>
    </location>
</feature>